<organism evidence="3">
    <name type="scientific">Staphylococcus epidermidis</name>
    <dbReference type="NCBI Taxonomy" id="1282"/>
    <lineage>
        <taxon>Bacteria</taxon>
        <taxon>Bacillati</taxon>
        <taxon>Bacillota</taxon>
        <taxon>Bacilli</taxon>
        <taxon>Bacillales</taxon>
        <taxon>Staphylococcaceae</taxon>
        <taxon>Staphylococcus</taxon>
    </lineage>
</organism>
<proteinExistence type="predicted"/>
<dbReference type="EMBL" id="LC085180">
    <property type="protein sequence ID" value="BAU98158.1"/>
    <property type="molecule type" value="Genomic_DNA"/>
</dbReference>
<feature type="region of interest" description="Disordered" evidence="1">
    <location>
        <begin position="221"/>
        <end position="357"/>
    </location>
</feature>
<evidence type="ECO:0000256" key="1">
    <source>
        <dbReference type="SAM" id="MobiDB-lite"/>
    </source>
</evidence>
<feature type="compositionally biased region" description="Basic and acidic residues" evidence="1">
    <location>
        <begin position="238"/>
        <end position="249"/>
    </location>
</feature>
<dbReference type="AlphaFoldDB" id="A0A161JQV9"/>
<feature type="signal peptide" evidence="2">
    <location>
        <begin position="1"/>
        <end position="21"/>
    </location>
</feature>
<feature type="region of interest" description="Disordered" evidence="1">
    <location>
        <begin position="22"/>
        <end position="75"/>
    </location>
</feature>
<evidence type="ECO:0008006" key="4">
    <source>
        <dbReference type="Google" id="ProtNLM"/>
    </source>
</evidence>
<evidence type="ECO:0000256" key="2">
    <source>
        <dbReference type="SAM" id="SignalP"/>
    </source>
</evidence>
<name>A0A161JQV9_STAEP</name>
<reference evidence="3" key="1">
    <citation type="submission" date="2015-09" db="EMBL/GenBank/DDBJ databases">
        <title>Distribution of SCCmec types in fusidic acid resistant Staphylococcus epidermidis and identification of a novel SCC7684 element.</title>
        <authorList>
            <person name="Chen H.J."/>
            <person name="Teng L.J."/>
        </authorList>
    </citation>
    <scope>NUCLEOTIDE SEQUENCE</scope>
    <source>
        <strain evidence="3">NTUH-7684</strain>
    </source>
</reference>
<sequence length="357" mass="40546">MKFRKLGMLGLSSFIILSACGQNTDNNHKKDSDQTQERDKKSDETEKQSNDEVAENNQNTKHQPQGESNAAETTNEANNQISQPITIDEAKSIAFNSEDILNFTQNKDDLIYNKDKSNDDKIFIETPFGGINESVKHHAIIDRNTGKIIKTGGAITHPDGPIKAENGYIDKDIYNSTADFYNTYVYKKGMPKFETANSDVPEQKYKELSKIVGNYWQKEQGYDNESNQSTSNNNQSQNKKENNQTDNDSKQSTNENTKNEQNRDNIEEDNNKSNQKQNNEEQHENSNEEASQNEEREDPDQQIEQPSSEDKQNPDAAQENNNQNNDENTDGNNYENEQSQDVESKSSENDKETSNAS</sequence>
<feature type="chain" id="PRO_5007824307" description="Lipoprotein" evidence="2">
    <location>
        <begin position="22"/>
        <end position="357"/>
    </location>
</feature>
<feature type="compositionally biased region" description="Basic and acidic residues" evidence="1">
    <location>
        <begin position="257"/>
        <end position="271"/>
    </location>
</feature>
<evidence type="ECO:0000313" key="3">
    <source>
        <dbReference type="EMBL" id="BAU98158.1"/>
    </source>
</evidence>
<feature type="compositionally biased region" description="Low complexity" evidence="1">
    <location>
        <begin position="314"/>
        <end position="337"/>
    </location>
</feature>
<feature type="compositionally biased region" description="Polar residues" evidence="1">
    <location>
        <begin position="55"/>
        <end position="68"/>
    </location>
</feature>
<keyword evidence="2" id="KW-0732">Signal</keyword>
<dbReference type="RefSeq" id="WP_002504431.1">
    <property type="nucleotide sequence ID" value="NZ_CP064543.1"/>
</dbReference>
<dbReference type="PROSITE" id="PS51257">
    <property type="entry name" value="PROKAR_LIPOPROTEIN"/>
    <property type="match status" value="1"/>
</dbReference>
<accession>A0A161JQV9</accession>
<feature type="compositionally biased region" description="Low complexity" evidence="1">
    <location>
        <begin position="224"/>
        <end position="237"/>
    </location>
</feature>
<feature type="compositionally biased region" description="Basic and acidic residues" evidence="1">
    <location>
        <begin position="26"/>
        <end position="50"/>
    </location>
</feature>
<feature type="compositionally biased region" description="Acidic residues" evidence="1">
    <location>
        <begin position="291"/>
        <end position="301"/>
    </location>
</feature>
<dbReference type="PATRIC" id="fig|1282.1161.peg.1774"/>
<feature type="compositionally biased region" description="Basic and acidic residues" evidence="1">
    <location>
        <begin position="342"/>
        <end position="357"/>
    </location>
</feature>
<protein>
    <recommendedName>
        <fullName evidence="4">Lipoprotein</fullName>
    </recommendedName>
</protein>